<proteinExistence type="predicted"/>
<dbReference type="EC" id="1.1.1.157" evidence="3"/>
<evidence type="ECO:0000259" key="2">
    <source>
        <dbReference type="Pfam" id="PF02737"/>
    </source>
</evidence>
<accession>A0A379FKU2</accession>
<sequence>MTLPLNHTINTIAVIGAGTMGIGIAQVAATAGLSVLLFDVNQDVLSRSLSTMTQRLRKRVEQGKAKLEVTEAIITKIAVVKSLSALSDAQLVIEAVAEKLEIKQAIF</sequence>
<dbReference type="EMBL" id="UGTZ01000001">
    <property type="protein sequence ID" value="SUC29296.1"/>
    <property type="molecule type" value="Genomic_DNA"/>
</dbReference>
<dbReference type="AlphaFoldDB" id="A0A379FKU2"/>
<keyword evidence="3" id="KW-0560">Oxidoreductase</keyword>
<dbReference type="GO" id="GO:0070403">
    <property type="term" value="F:NAD+ binding"/>
    <property type="evidence" value="ECO:0007669"/>
    <property type="project" value="InterPro"/>
</dbReference>
<dbReference type="SUPFAM" id="SSF51735">
    <property type="entry name" value="NAD(P)-binding Rossmann-fold domains"/>
    <property type="match status" value="1"/>
</dbReference>
<dbReference type="GO" id="GO:0008691">
    <property type="term" value="F:3-hydroxybutyryl-CoA dehydrogenase activity"/>
    <property type="evidence" value="ECO:0007669"/>
    <property type="project" value="UniProtKB-EC"/>
</dbReference>
<name>A0A379FKU2_PRORE</name>
<dbReference type="PANTHER" id="PTHR48075">
    <property type="entry name" value="3-HYDROXYACYL-COA DEHYDROGENASE FAMILY PROTEIN"/>
    <property type="match status" value="1"/>
</dbReference>
<feature type="domain" description="3-hydroxyacyl-CoA dehydrogenase NAD binding" evidence="2">
    <location>
        <begin position="11"/>
        <end position="107"/>
    </location>
</feature>
<dbReference type="Proteomes" id="UP000254208">
    <property type="component" value="Unassembled WGS sequence"/>
</dbReference>
<gene>
    <name evidence="3" type="primary">paaH_2</name>
    <name evidence="3" type="ORF">NCTC11801_00190</name>
</gene>
<evidence type="ECO:0000313" key="3">
    <source>
        <dbReference type="EMBL" id="SUC29296.1"/>
    </source>
</evidence>
<dbReference type="InterPro" id="IPR006176">
    <property type="entry name" value="3-OHacyl-CoA_DH_NAD-bd"/>
</dbReference>
<reference evidence="3 4" key="1">
    <citation type="submission" date="2018-06" db="EMBL/GenBank/DDBJ databases">
        <authorList>
            <consortium name="Pathogen Informatics"/>
            <person name="Doyle S."/>
        </authorList>
    </citation>
    <scope>NUCLEOTIDE SEQUENCE [LARGE SCALE GENOMIC DNA]</scope>
    <source>
        <strain evidence="3 4">NCTC11801</strain>
    </source>
</reference>
<dbReference type="Gene3D" id="3.40.50.720">
    <property type="entry name" value="NAD(P)-binding Rossmann-like Domain"/>
    <property type="match status" value="1"/>
</dbReference>
<evidence type="ECO:0000256" key="1">
    <source>
        <dbReference type="SAM" id="Phobius"/>
    </source>
</evidence>
<organism evidence="3 4">
    <name type="scientific">Providencia rettgeri</name>
    <dbReference type="NCBI Taxonomy" id="587"/>
    <lineage>
        <taxon>Bacteria</taxon>
        <taxon>Pseudomonadati</taxon>
        <taxon>Pseudomonadota</taxon>
        <taxon>Gammaproteobacteria</taxon>
        <taxon>Enterobacterales</taxon>
        <taxon>Morganellaceae</taxon>
        <taxon>Providencia</taxon>
    </lineage>
</organism>
<evidence type="ECO:0000313" key="4">
    <source>
        <dbReference type="Proteomes" id="UP000254208"/>
    </source>
</evidence>
<keyword evidence="1" id="KW-1133">Transmembrane helix</keyword>
<protein>
    <submittedName>
        <fullName evidence="3">Probable 3-hydroxybutyryl-CoA dehydrogenase</fullName>
        <ecNumber evidence="3">1.1.1.157</ecNumber>
    </submittedName>
</protein>
<keyword evidence="1" id="KW-0472">Membrane</keyword>
<feature type="transmembrane region" description="Helical" evidence="1">
    <location>
        <begin position="12"/>
        <end position="38"/>
    </location>
</feature>
<keyword evidence="1" id="KW-0812">Transmembrane</keyword>
<dbReference type="Pfam" id="PF02737">
    <property type="entry name" value="3HCDH_N"/>
    <property type="match status" value="1"/>
</dbReference>
<dbReference type="PANTHER" id="PTHR48075:SF5">
    <property type="entry name" value="3-HYDROXYBUTYRYL-COA DEHYDROGENASE"/>
    <property type="match status" value="1"/>
</dbReference>
<dbReference type="InterPro" id="IPR036291">
    <property type="entry name" value="NAD(P)-bd_dom_sf"/>
</dbReference>
<dbReference type="GO" id="GO:0006631">
    <property type="term" value="P:fatty acid metabolic process"/>
    <property type="evidence" value="ECO:0007669"/>
    <property type="project" value="InterPro"/>
</dbReference>